<dbReference type="AlphaFoldDB" id="A0A182IG61"/>
<reference evidence="1" key="1">
    <citation type="submission" date="2022-08" db="UniProtKB">
        <authorList>
            <consortium name="EnsemblMetazoa"/>
        </authorList>
    </citation>
    <scope>IDENTIFICATION</scope>
    <source>
        <strain evidence="1">Dongola</strain>
    </source>
</reference>
<protein>
    <submittedName>
        <fullName evidence="1">Uncharacterized protein</fullName>
    </submittedName>
</protein>
<organism evidence="1 2">
    <name type="scientific">Anopheles arabiensis</name>
    <name type="common">Mosquito</name>
    <dbReference type="NCBI Taxonomy" id="7173"/>
    <lineage>
        <taxon>Eukaryota</taxon>
        <taxon>Metazoa</taxon>
        <taxon>Ecdysozoa</taxon>
        <taxon>Arthropoda</taxon>
        <taxon>Hexapoda</taxon>
        <taxon>Insecta</taxon>
        <taxon>Pterygota</taxon>
        <taxon>Neoptera</taxon>
        <taxon>Endopterygota</taxon>
        <taxon>Diptera</taxon>
        <taxon>Nematocera</taxon>
        <taxon>Culicoidea</taxon>
        <taxon>Culicidae</taxon>
        <taxon>Anophelinae</taxon>
        <taxon>Anopheles</taxon>
    </lineage>
</organism>
<evidence type="ECO:0000313" key="1">
    <source>
        <dbReference type="EnsemblMetazoa" id="AARA014463-PA"/>
    </source>
</evidence>
<dbReference type="VEuPathDB" id="VectorBase:AARA014463"/>
<sequence length="45" mass="5221">MLSPATALSHCHLTKRIKHTSQDQRAHKTTLWPQQMCAWTSSRFV</sequence>
<dbReference type="Proteomes" id="UP000075840">
    <property type="component" value="Unassembled WGS sequence"/>
</dbReference>
<accession>A0A182IG61</accession>
<proteinExistence type="predicted"/>
<keyword evidence="2" id="KW-1185">Reference proteome</keyword>
<dbReference type="EnsemblMetazoa" id="AARA014463-RA">
    <property type="protein sequence ID" value="AARA014463-PA"/>
    <property type="gene ID" value="AARA014463"/>
</dbReference>
<name>A0A182IG61_ANOAR</name>
<evidence type="ECO:0000313" key="2">
    <source>
        <dbReference type="Proteomes" id="UP000075840"/>
    </source>
</evidence>
<dbReference type="EMBL" id="APCN01001410">
    <property type="status" value="NOT_ANNOTATED_CDS"/>
    <property type="molecule type" value="Genomic_DNA"/>
</dbReference>